<evidence type="ECO:0000313" key="2">
    <source>
        <dbReference type="Proteomes" id="UP001418637"/>
    </source>
</evidence>
<dbReference type="PANTHER" id="PTHR30050">
    <property type="entry name" value="CHROMOSOMAL REPLICATION INITIATOR PROTEIN DNAA"/>
    <property type="match status" value="1"/>
</dbReference>
<dbReference type="Proteomes" id="UP001418637">
    <property type="component" value="Unassembled WGS sequence"/>
</dbReference>
<name>A0ABV0BJ47_9HYPH</name>
<dbReference type="InterPro" id="IPR027417">
    <property type="entry name" value="P-loop_NTPase"/>
</dbReference>
<evidence type="ECO:0000313" key="1">
    <source>
        <dbReference type="EMBL" id="MEN3930929.1"/>
    </source>
</evidence>
<dbReference type="Gene3D" id="3.40.50.300">
    <property type="entry name" value="P-loop containing nucleotide triphosphate hydrolases"/>
    <property type="match status" value="1"/>
</dbReference>
<dbReference type="RefSeq" id="WP_346336950.1">
    <property type="nucleotide sequence ID" value="NZ_JBBYXI010000002.1"/>
</dbReference>
<evidence type="ECO:0008006" key="3">
    <source>
        <dbReference type="Google" id="ProtNLM"/>
    </source>
</evidence>
<reference evidence="1 2" key="1">
    <citation type="submission" date="2024-04" db="EMBL/GenBank/DDBJ databases">
        <title>A novel species isolated from cricket.</title>
        <authorList>
            <person name="Wang H.-C."/>
        </authorList>
    </citation>
    <scope>NUCLEOTIDE SEQUENCE [LARGE SCALE GENOMIC DNA]</scope>
    <source>
        <strain evidence="1 2">WL0021</strain>
    </source>
</reference>
<dbReference type="EMBL" id="JBBYXI010000002">
    <property type="protein sequence ID" value="MEN3930929.1"/>
    <property type="molecule type" value="Genomic_DNA"/>
</dbReference>
<gene>
    <name evidence="1" type="ORF">WJT86_07640</name>
</gene>
<comment type="caution">
    <text evidence="1">The sequence shown here is derived from an EMBL/GenBank/DDBJ whole genome shotgun (WGS) entry which is preliminary data.</text>
</comment>
<accession>A0ABV0BJ47</accession>
<organism evidence="1 2">
    <name type="scientific">Hohaiivirga grylli</name>
    <dbReference type="NCBI Taxonomy" id="3133970"/>
    <lineage>
        <taxon>Bacteria</taxon>
        <taxon>Pseudomonadati</taxon>
        <taxon>Pseudomonadota</taxon>
        <taxon>Alphaproteobacteria</taxon>
        <taxon>Hyphomicrobiales</taxon>
        <taxon>Methylobacteriaceae</taxon>
        <taxon>Hohaiivirga</taxon>
    </lineage>
</organism>
<keyword evidence="2" id="KW-1185">Reference proteome</keyword>
<proteinExistence type="predicted"/>
<sequence>MTDNPKQLTFDLGMEPRFGREDFLVSPSNELAYNLLEAWPEWPDNVLLLFGPEGSGKSHLAAIWAEQAHAWTIDAFALTKDRVPHLASNGALLIEDADQALIDEAAFFHLLNLTREKGSYVVITAAKPLGEWGLNTPDLVSRLRLAPSVSMEAADNALLGAVLVKLFMDRQLIVDTSIIEYIVVRLARSLSRAEKLVSLLDKEALSRRRRITKTMVSDILGREENDV</sequence>
<protein>
    <recommendedName>
        <fullName evidence="3">Chromosomal replication initiator protein DnaA domain-containing protein</fullName>
    </recommendedName>
</protein>
<dbReference type="SUPFAM" id="SSF52540">
    <property type="entry name" value="P-loop containing nucleoside triphosphate hydrolases"/>
    <property type="match status" value="1"/>
</dbReference>
<dbReference type="Gene3D" id="1.10.8.60">
    <property type="match status" value="1"/>
</dbReference>
<dbReference type="PANTHER" id="PTHR30050:SF5">
    <property type="entry name" value="DNAA REGULATORY INACTIVATOR HDA"/>
    <property type="match status" value="1"/>
</dbReference>